<sequence>MAFRNKNIKLAEKENSLNSMRVLSLSFIFPISKLESNRSIASYVDNDVAVIIKFLGSEINIDFPKVFDAAVLYCKAIVDEDVKGIPRDKNDMAVIIKDLSAIDHVDDNGNKPDFMLGISENKRKEVWFFFVEVKRPNVTNHYQEEGNFTKLMKQVKSSIDEQLHLGAEGPISLGLLVEGIMNLAADGIYLPVLVKNFRLMEEIHDLVHINQRR</sequence>
<evidence type="ECO:0000313" key="1">
    <source>
        <dbReference type="EMBL" id="RCH90058.1"/>
    </source>
</evidence>
<reference evidence="1 2" key="1">
    <citation type="journal article" date="2018" name="G3 (Bethesda)">
        <title>Phylogenetic and Phylogenomic Definition of Rhizopus Species.</title>
        <authorList>
            <person name="Gryganskyi A.P."/>
            <person name="Golan J."/>
            <person name="Dolatabadi S."/>
            <person name="Mondo S."/>
            <person name="Robb S."/>
            <person name="Idnurm A."/>
            <person name="Muszewska A."/>
            <person name="Steczkiewicz K."/>
            <person name="Masonjones S."/>
            <person name="Liao H.L."/>
            <person name="Gajdeczka M.T."/>
            <person name="Anike F."/>
            <person name="Vuek A."/>
            <person name="Anishchenko I.M."/>
            <person name="Voigt K."/>
            <person name="de Hoog G.S."/>
            <person name="Smith M.E."/>
            <person name="Heitman J."/>
            <person name="Vilgalys R."/>
            <person name="Stajich J.E."/>
        </authorList>
    </citation>
    <scope>NUCLEOTIDE SEQUENCE [LARGE SCALE GENOMIC DNA]</scope>
    <source>
        <strain evidence="1 2">CBS 357.93</strain>
    </source>
</reference>
<accession>A0A367JJE2</accession>
<protein>
    <submittedName>
        <fullName evidence="1">Uncharacterized protein</fullName>
    </submittedName>
</protein>
<dbReference type="EMBL" id="PJQL01001183">
    <property type="protein sequence ID" value="RCH90058.1"/>
    <property type="molecule type" value="Genomic_DNA"/>
</dbReference>
<proteinExistence type="predicted"/>
<dbReference type="Proteomes" id="UP000252139">
    <property type="component" value="Unassembled WGS sequence"/>
</dbReference>
<dbReference type="AlphaFoldDB" id="A0A367JJE2"/>
<gene>
    <name evidence="1" type="ORF">CU097_005950</name>
</gene>
<dbReference type="OrthoDB" id="2263377at2759"/>
<name>A0A367JJE2_RHIAZ</name>
<organism evidence="1 2">
    <name type="scientific">Rhizopus azygosporus</name>
    <name type="common">Rhizopus microsporus var. azygosporus</name>
    <dbReference type="NCBI Taxonomy" id="86630"/>
    <lineage>
        <taxon>Eukaryota</taxon>
        <taxon>Fungi</taxon>
        <taxon>Fungi incertae sedis</taxon>
        <taxon>Mucoromycota</taxon>
        <taxon>Mucoromycotina</taxon>
        <taxon>Mucoromycetes</taxon>
        <taxon>Mucorales</taxon>
        <taxon>Mucorineae</taxon>
        <taxon>Rhizopodaceae</taxon>
        <taxon>Rhizopus</taxon>
    </lineage>
</organism>
<keyword evidence="2" id="KW-1185">Reference proteome</keyword>
<evidence type="ECO:0000313" key="2">
    <source>
        <dbReference type="Proteomes" id="UP000252139"/>
    </source>
</evidence>
<comment type="caution">
    <text evidence="1">The sequence shown here is derived from an EMBL/GenBank/DDBJ whole genome shotgun (WGS) entry which is preliminary data.</text>
</comment>